<dbReference type="OrthoDB" id="2550826at2759"/>
<evidence type="ECO:0000313" key="3">
    <source>
        <dbReference type="Proteomes" id="UP000246740"/>
    </source>
</evidence>
<reference evidence="2 3" key="1">
    <citation type="journal article" date="2018" name="Mol. Biol. Evol.">
        <title>Broad Genomic Sampling Reveals a Smut Pathogenic Ancestry of the Fungal Clade Ustilaginomycotina.</title>
        <authorList>
            <person name="Kijpornyongpan T."/>
            <person name="Mondo S.J."/>
            <person name="Barry K."/>
            <person name="Sandor L."/>
            <person name="Lee J."/>
            <person name="Lipzen A."/>
            <person name="Pangilinan J."/>
            <person name="LaButti K."/>
            <person name="Hainaut M."/>
            <person name="Henrissat B."/>
            <person name="Grigoriev I.V."/>
            <person name="Spatafora J.W."/>
            <person name="Aime M.C."/>
        </authorList>
    </citation>
    <scope>NUCLEOTIDE SEQUENCE [LARGE SCALE GENOMIC DNA]</scope>
    <source>
        <strain evidence="2 3">MCA 3645</strain>
    </source>
</reference>
<proteinExistence type="predicted"/>
<dbReference type="InterPro" id="IPR025204">
    <property type="entry name" value="CENP-L"/>
</dbReference>
<feature type="compositionally biased region" description="Basic and acidic residues" evidence="1">
    <location>
        <begin position="461"/>
        <end position="476"/>
    </location>
</feature>
<feature type="region of interest" description="Disordered" evidence="1">
    <location>
        <begin position="146"/>
        <end position="169"/>
    </location>
</feature>
<keyword evidence="3" id="KW-1185">Reference proteome</keyword>
<evidence type="ECO:0000256" key="1">
    <source>
        <dbReference type="SAM" id="MobiDB-lite"/>
    </source>
</evidence>
<dbReference type="Pfam" id="PF13092">
    <property type="entry name" value="CENP-L"/>
    <property type="match status" value="1"/>
</dbReference>
<evidence type="ECO:0000313" key="2">
    <source>
        <dbReference type="EMBL" id="PWZ00624.1"/>
    </source>
</evidence>
<dbReference type="AlphaFoldDB" id="A0A317XQI5"/>
<organism evidence="2 3">
    <name type="scientific">Testicularia cyperi</name>
    <dbReference type="NCBI Taxonomy" id="1882483"/>
    <lineage>
        <taxon>Eukaryota</taxon>
        <taxon>Fungi</taxon>
        <taxon>Dikarya</taxon>
        <taxon>Basidiomycota</taxon>
        <taxon>Ustilaginomycotina</taxon>
        <taxon>Ustilaginomycetes</taxon>
        <taxon>Ustilaginales</taxon>
        <taxon>Anthracoideaceae</taxon>
        <taxon>Testicularia</taxon>
    </lineage>
</organism>
<protein>
    <submittedName>
        <fullName evidence="2">Uncharacterized protein</fullName>
    </submittedName>
</protein>
<feature type="compositionally biased region" description="Low complexity" evidence="1">
    <location>
        <begin position="39"/>
        <end position="48"/>
    </location>
</feature>
<sequence length="502" mass="54781">MSDSSSRDISSTHHGPSGLSGGESSSRVSSKWNRDGRRASLARSSGSSPTEAAKTAGTSQSTVKRARGTEQRRIDDIDDETEWTRLDKVLLERTLRLHTVSPMHFSSLPASVQDVSRSMFQMLRSELHQYVNMRLSDGHGFLEGATGGSMINPRDPESGDLRPPARRRRAEVNKVGKVRIGYLDDRDFVRAFQAENRSGDRQARPWIIELELGRPTSEATAAPTAEEALPSELCHIVFIPASTPKDDGRKAPSISYPLIATKTPSATLASNDALLPDAPSNIGPLVLAHALDWIQKRFDCRIALATGNSSIVSQLRGRRLESLAEEIVRQTRFHMGAQEGVERTPEQRMVDETSIKPVELSFAMPTSVQGRAPLDGPGKSRMLPGPAPELATLTLTVPWEICMQLLETQPLDMPLLPPLNDYLSHHTSIPLDLLELTRIGVAGVSVGSGRIKISSLPASEPGRDGKGTSKRLRDSKEMNLADKRRAGAVFGFLRSLVEGAQD</sequence>
<dbReference type="Proteomes" id="UP000246740">
    <property type="component" value="Unassembled WGS sequence"/>
</dbReference>
<dbReference type="EMBL" id="KZ819192">
    <property type="protein sequence ID" value="PWZ00624.1"/>
    <property type="molecule type" value="Genomic_DNA"/>
</dbReference>
<accession>A0A317XQI5</accession>
<feature type="region of interest" description="Disordered" evidence="1">
    <location>
        <begin position="1"/>
        <end position="70"/>
    </location>
</feature>
<feature type="region of interest" description="Disordered" evidence="1">
    <location>
        <begin position="454"/>
        <end position="476"/>
    </location>
</feature>
<dbReference type="InParanoid" id="A0A317XQI5"/>
<name>A0A317XQI5_9BASI</name>
<gene>
    <name evidence="2" type="ORF">BCV70DRAFT_189123</name>
</gene>